<name>A0AAU7TIK2_9ACTN</name>
<protein>
    <submittedName>
        <fullName evidence="4">DUF4190 domain-containing protein</fullName>
    </submittedName>
</protein>
<accession>A0AAU7TIK2</accession>
<dbReference type="Pfam" id="PF13828">
    <property type="entry name" value="DUF4190"/>
    <property type="match status" value="1"/>
</dbReference>
<proteinExistence type="predicted"/>
<feature type="transmembrane region" description="Helical" evidence="2">
    <location>
        <begin position="106"/>
        <end position="133"/>
    </location>
</feature>
<keyword evidence="2" id="KW-1133">Transmembrane helix</keyword>
<feature type="compositionally biased region" description="Low complexity" evidence="1">
    <location>
        <begin position="27"/>
        <end position="64"/>
    </location>
</feature>
<keyword evidence="2" id="KW-0812">Transmembrane</keyword>
<evidence type="ECO:0000256" key="2">
    <source>
        <dbReference type="SAM" id="Phobius"/>
    </source>
</evidence>
<dbReference type="RefSeq" id="WP_350279370.1">
    <property type="nucleotide sequence ID" value="NZ_CP158165.1"/>
</dbReference>
<feature type="transmembrane region" description="Helical" evidence="2">
    <location>
        <begin position="145"/>
        <end position="170"/>
    </location>
</feature>
<reference evidence="4" key="1">
    <citation type="submission" date="2024-06" db="EMBL/GenBank/DDBJ databases">
        <title>Kribbella sp. strain HUAS MG21 genome sequences.</title>
        <authorList>
            <person name="Mo P."/>
        </authorList>
    </citation>
    <scope>NUCLEOTIDE SEQUENCE</scope>
    <source>
        <strain evidence="4">HUAS MG21</strain>
    </source>
</reference>
<gene>
    <name evidence="4" type="ORF">ABN611_09105</name>
</gene>
<feature type="region of interest" description="Disordered" evidence="1">
    <location>
        <begin position="1"/>
        <end position="64"/>
    </location>
</feature>
<dbReference type="EMBL" id="CP158165">
    <property type="protein sequence ID" value="XBV26572.1"/>
    <property type="molecule type" value="Genomic_DNA"/>
</dbReference>
<keyword evidence="2" id="KW-0472">Membrane</keyword>
<sequence>MTHPPQNPPPERPQDRPQDATRPLPTYGQQPQYGQASQGQYGEASQGQYGQAGPYGQTGQYGQTNQGQYGAQGQYGSQYAQSPYAHSVYGGYGYTGSGGTNGLATAALVCGLGGLVIGISAPVAIGLGIAALVQIKRRNQDGKGMAIAGLVIGTLLTLGYLLLFLFLIVLGTTASNDDYYGAPTPATSHTITTAEAPARATTPT</sequence>
<evidence type="ECO:0000313" key="4">
    <source>
        <dbReference type="EMBL" id="XBV26572.1"/>
    </source>
</evidence>
<evidence type="ECO:0000256" key="1">
    <source>
        <dbReference type="SAM" id="MobiDB-lite"/>
    </source>
</evidence>
<evidence type="ECO:0000259" key="3">
    <source>
        <dbReference type="Pfam" id="PF13828"/>
    </source>
</evidence>
<dbReference type="AlphaFoldDB" id="A0AAU7TIK2"/>
<organism evidence="4">
    <name type="scientific">Kribbella sp. HUAS MG21</name>
    <dbReference type="NCBI Taxonomy" id="3160966"/>
    <lineage>
        <taxon>Bacteria</taxon>
        <taxon>Bacillati</taxon>
        <taxon>Actinomycetota</taxon>
        <taxon>Actinomycetes</taxon>
        <taxon>Propionibacteriales</taxon>
        <taxon>Kribbellaceae</taxon>
        <taxon>Kribbella</taxon>
    </lineage>
</organism>
<feature type="domain" description="DUF4190" evidence="3">
    <location>
        <begin position="103"/>
        <end position="163"/>
    </location>
</feature>
<dbReference type="InterPro" id="IPR025241">
    <property type="entry name" value="DUF4190"/>
</dbReference>
<feature type="compositionally biased region" description="Pro residues" evidence="1">
    <location>
        <begin position="1"/>
        <end position="11"/>
    </location>
</feature>